<dbReference type="Proteomes" id="UP001470230">
    <property type="component" value="Unassembled WGS sequence"/>
</dbReference>
<evidence type="ECO:0000259" key="1">
    <source>
        <dbReference type="Pfam" id="PF13392"/>
    </source>
</evidence>
<proteinExistence type="predicted"/>
<dbReference type="EMBL" id="JAPFFF010000283">
    <property type="protein sequence ID" value="KAK8834850.1"/>
    <property type="molecule type" value="Genomic_DNA"/>
</dbReference>
<dbReference type="InterPro" id="IPR044925">
    <property type="entry name" value="His-Me_finger_sf"/>
</dbReference>
<feature type="non-terminal residue" evidence="2">
    <location>
        <position position="155"/>
    </location>
</feature>
<gene>
    <name evidence="2" type="ORF">M9Y10_021485</name>
</gene>
<dbReference type="Pfam" id="PF13392">
    <property type="entry name" value="HNH_3"/>
    <property type="match status" value="1"/>
</dbReference>
<accession>A0ABR2GLQ2</accession>
<organism evidence="2 3">
    <name type="scientific">Tritrichomonas musculus</name>
    <dbReference type="NCBI Taxonomy" id="1915356"/>
    <lineage>
        <taxon>Eukaryota</taxon>
        <taxon>Metamonada</taxon>
        <taxon>Parabasalia</taxon>
        <taxon>Tritrichomonadida</taxon>
        <taxon>Tritrichomonadidae</taxon>
        <taxon>Tritrichomonas</taxon>
    </lineage>
</organism>
<sequence length="155" mass="19014">MSEQTVEFVPLLDHDDYEILNQFPFTIRRKDNHLEVKEHNNQEGYPRVHLNSQTYLKHRLIALQFIPNDDPEHKNQIDHRNRIRDDYHIENLQWVSQTTNQMNKTSNRQIQYEYVSSIPDDAIVVNNYNEHKFENYYFHNDVFYFFNGIDYRKLH</sequence>
<keyword evidence="3" id="KW-1185">Reference proteome</keyword>
<dbReference type="SUPFAM" id="SSF54060">
    <property type="entry name" value="His-Me finger endonucleases"/>
    <property type="match status" value="1"/>
</dbReference>
<name>A0ABR2GLQ2_9EUKA</name>
<dbReference type="InterPro" id="IPR003615">
    <property type="entry name" value="HNH_nuc"/>
</dbReference>
<evidence type="ECO:0000313" key="3">
    <source>
        <dbReference type="Proteomes" id="UP001470230"/>
    </source>
</evidence>
<reference evidence="2 3" key="1">
    <citation type="submission" date="2024-04" db="EMBL/GenBank/DDBJ databases">
        <title>Tritrichomonas musculus Genome.</title>
        <authorList>
            <person name="Alves-Ferreira E."/>
            <person name="Grigg M."/>
            <person name="Lorenzi H."/>
            <person name="Galac M."/>
        </authorList>
    </citation>
    <scope>NUCLEOTIDE SEQUENCE [LARGE SCALE GENOMIC DNA]</scope>
    <source>
        <strain evidence="2 3">EAF2021</strain>
    </source>
</reference>
<evidence type="ECO:0000313" key="2">
    <source>
        <dbReference type="EMBL" id="KAK8834850.1"/>
    </source>
</evidence>
<protein>
    <recommendedName>
        <fullName evidence="1">HNH nuclease domain-containing protein</fullName>
    </recommendedName>
</protein>
<feature type="domain" description="HNH nuclease" evidence="1">
    <location>
        <begin position="55"/>
        <end position="102"/>
    </location>
</feature>
<comment type="caution">
    <text evidence="2">The sequence shown here is derived from an EMBL/GenBank/DDBJ whole genome shotgun (WGS) entry which is preliminary data.</text>
</comment>
<dbReference type="Gene3D" id="3.90.75.20">
    <property type="match status" value="1"/>
</dbReference>